<dbReference type="FunFam" id="3.40.50.300:FF:000546">
    <property type="entry name" value="Transcription-repair-coupling factor"/>
    <property type="match status" value="1"/>
</dbReference>
<name>A0A7W8E4G0_9BACT</name>
<dbReference type="CDD" id="cd17991">
    <property type="entry name" value="DEXHc_TRCF"/>
    <property type="match status" value="1"/>
</dbReference>
<keyword evidence="5 13" id="KW-0378">Hydrolase</keyword>
<evidence type="ECO:0000256" key="9">
    <source>
        <dbReference type="ARBA" id="ARBA00023204"/>
    </source>
</evidence>
<evidence type="ECO:0000256" key="8">
    <source>
        <dbReference type="ARBA" id="ARBA00023125"/>
    </source>
</evidence>
<dbReference type="NCBIfam" id="TIGR00580">
    <property type="entry name" value="mfd"/>
    <property type="match status" value="1"/>
</dbReference>
<evidence type="ECO:0000256" key="6">
    <source>
        <dbReference type="ARBA" id="ARBA00022806"/>
    </source>
</evidence>
<dbReference type="GO" id="GO:0006355">
    <property type="term" value="P:regulation of DNA-templated transcription"/>
    <property type="evidence" value="ECO:0007669"/>
    <property type="project" value="UniProtKB-UniRule"/>
</dbReference>
<dbReference type="Gene3D" id="2.40.10.170">
    <property type="match status" value="1"/>
</dbReference>
<evidence type="ECO:0000256" key="4">
    <source>
        <dbReference type="ARBA" id="ARBA00022763"/>
    </source>
</evidence>
<dbReference type="Pfam" id="PF03461">
    <property type="entry name" value="TRCF"/>
    <property type="match status" value="1"/>
</dbReference>
<evidence type="ECO:0000256" key="3">
    <source>
        <dbReference type="ARBA" id="ARBA00022741"/>
    </source>
</evidence>
<dbReference type="InterPro" id="IPR003711">
    <property type="entry name" value="CarD-like/TRCF_RID"/>
</dbReference>
<dbReference type="Gene3D" id="3.30.2060.10">
    <property type="entry name" value="Penicillin-binding protein 1b domain"/>
    <property type="match status" value="1"/>
</dbReference>
<protein>
    <recommendedName>
        <fullName evidence="12 13">Transcription-repair-coupling factor</fullName>
        <shortName evidence="13">TRCF</shortName>
        <ecNumber evidence="13">3.6.4.-</ecNumber>
    </recommendedName>
</protein>
<evidence type="ECO:0000313" key="17">
    <source>
        <dbReference type="Proteomes" id="UP000540989"/>
    </source>
</evidence>
<dbReference type="SMART" id="SM01058">
    <property type="entry name" value="CarD_TRCF"/>
    <property type="match status" value="1"/>
</dbReference>
<comment type="function">
    <text evidence="13">Couples transcription and DNA repair by recognizing RNA polymerase (RNAP) stalled at DNA lesions. Mediates ATP-dependent release of RNAP and its truncated transcript from the DNA, and recruitment of nucleotide excision repair machinery to the damaged site.</text>
</comment>
<comment type="subcellular location">
    <subcellularLocation>
        <location evidence="1 13">Cytoplasm</location>
    </subcellularLocation>
</comment>
<dbReference type="SUPFAM" id="SSF143517">
    <property type="entry name" value="TRCF domain-like"/>
    <property type="match status" value="1"/>
</dbReference>
<reference evidence="16 17" key="1">
    <citation type="submission" date="2020-08" db="EMBL/GenBank/DDBJ databases">
        <title>Genomic Encyclopedia of Type Strains, Phase IV (KMG-V): Genome sequencing to study the core and pangenomes of soil and plant-associated prokaryotes.</title>
        <authorList>
            <person name="Whitman W."/>
        </authorList>
    </citation>
    <scope>NUCLEOTIDE SEQUENCE [LARGE SCALE GENOMIC DNA]</scope>
    <source>
        <strain evidence="16 17">M8UP14</strain>
    </source>
</reference>
<dbReference type="Proteomes" id="UP000540989">
    <property type="component" value="Unassembled WGS sequence"/>
</dbReference>
<keyword evidence="2 13" id="KW-0963">Cytoplasm</keyword>
<keyword evidence="17" id="KW-1185">Reference proteome</keyword>
<keyword evidence="4 13" id="KW-0227">DNA damage</keyword>
<proteinExistence type="inferred from homology"/>
<dbReference type="SUPFAM" id="SSF52540">
    <property type="entry name" value="P-loop containing nucleoside triphosphate hydrolases"/>
    <property type="match status" value="4"/>
</dbReference>
<dbReference type="SUPFAM" id="SSF141259">
    <property type="entry name" value="CarD-like"/>
    <property type="match status" value="1"/>
</dbReference>
<keyword evidence="8 13" id="KW-0238">DNA-binding</keyword>
<dbReference type="PROSITE" id="PS51192">
    <property type="entry name" value="HELICASE_ATP_BIND_1"/>
    <property type="match status" value="1"/>
</dbReference>
<dbReference type="InterPro" id="IPR027417">
    <property type="entry name" value="P-loop_NTPase"/>
</dbReference>
<evidence type="ECO:0000256" key="13">
    <source>
        <dbReference type="HAMAP-Rule" id="MF_00969"/>
    </source>
</evidence>
<dbReference type="InterPro" id="IPR041471">
    <property type="entry name" value="UvrB_inter"/>
</dbReference>
<feature type="domain" description="Helicase ATP-binding" evidence="14">
    <location>
        <begin position="683"/>
        <end position="844"/>
    </location>
</feature>
<comment type="caution">
    <text evidence="16">The sequence shown here is derived from an EMBL/GenBank/DDBJ whole genome shotgun (WGS) entry which is preliminary data.</text>
</comment>
<keyword evidence="9 13" id="KW-0234">DNA repair</keyword>
<evidence type="ECO:0000256" key="10">
    <source>
        <dbReference type="ARBA" id="ARBA00061104"/>
    </source>
</evidence>
<dbReference type="Pfam" id="PF02559">
    <property type="entry name" value="CarD_TRCF_RID"/>
    <property type="match status" value="1"/>
</dbReference>
<dbReference type="GO" id="GO:0005737">
    <property type="term" value="C:cytoplasm"/>
    <property type="evidence" value="ECO:0007669"/>
    <property type="project" value="UniProtKB-SubCell"/>
</dbReference>
<feature type="domain" description="Helicase C-terminal" evidence="15">
    <location>
        <begin position="860"/>
        <end position="1019"/>
    </location>
</feature>
<dbReference type="InterPro" id="IPR011545">
    <property type="entry name" value="DEAD/DEAH_box_helicase_dom"/>
</dbReference>
<keyword evidence="3 13" id="KW-0547">Nucleotide-binding</keyword>
<dbReference type="GO" id="GO:0003684">
    <property type="term" value="F:damaged DNA binding"/>
    <property type="evidence" value="ECO:0007669"/>
    <property type="project" value="InterPro"/>
</dbReference>
<keyword evidence="7 13" id="KW-0067">ATP-binding</keyword>
<dbReference type="GO" id="GO:0003678">
    <property type="term" value="F:DNA helicase activity"/>
    <property type="evidence" value="ECO:0007669"/>
    <property type="project" value="TreeGrafter"/>
</dbReference>
<dbReference type="SMART" id="SM00490">
    <property type="entry name" value="HELICc"/>
    <property type="match status" value="1"/>
</dbReference>
<evidence type="ECO:0000259" key="14">
    <source>
        <dbReference type="PROSITE" id="PS51192"/>
    </source>
</evidence>
<dbReference type="PANTHER" id="PTHR47964">
    <property type="entry name" value="ATP-DEPENDENT DNA HELICASE HOMOLOG RECG, CHLOROPLASTIC"/>
    <property type="match status" value="1"/>
</dbReference>
<evidence type="ECO:0000313" key="16">
    <source>
        <dbReference type="EMBL" id="MBB5058456.1"/>
    </source>
</evidence>
<organism evidence="16 17">
    <name type="scientific">Granulicella aggregans</name>
    <dbReference type="NCBI Taxonomy" id="474949"/>
    <lineage>
        <taxon>Bacteria</taxon>
        <taxon>Pseudomonadati</taxon>
        <taxon>Acidobacteriota</taxon>
        <taxon>Terriglobia</taxon>
        <taxon>Terriglobales</taxon>
        <taxon>Acidobacteriaceae</taxon>
        <taxon>Granulicella</taxon>
    </lineage>
</organism>
<dbReference type="Gene3D" id="3.40.50.300">
    <property type="entry name" value="P-loop containing nucleotide triphosphate hydrolases"/>
    <property type="match status" value="2"/>
</dbReference>
<dbReference type="EMBL" id="JACHIP010000004">
    <property type="protein sequence ID" value="MBB5058456.1"/>
    <property type="molecule type" value="Genomic_DNA"/>
</dbReference>
<dbReference type="InterPro" id="IPR047112">
    <property type="entry name" value="RecG/Mfd"/>
</dbReference>
<dbReference type="InterPro" id="IPR001650">
    <property type="entry name" value="Helicase_C-like"/>
</dbReference>
<evidence type="ECO:0000256" key="12">
    <source>
        <dbReference type="ARBA" id="ARBA00070128"/>
    </source>
</evidence>
<comment type="similarity">
    <text evidence="11 13">In the C-terminal section; belongs to the helicase family. RecG subfamily.</text>
</comment>
<dbReference type="PROSITE" id="PS51194">
    <property type="entry name" value="HELICASE_CTER"/>
    <property type="match status" value="1"/>
</dbReference>
<dbReference type="InterPro" id="IPR004576">
    <property type="entry name" value="Mfd"/>
</dbReference>
<dbReference type="Pfam" id="PF00270">
    <property type="entry name" value="DEAD"/>
    <property type="match status" value="1"/>
</dbReference>
<sequence>MVLPFVRDLLADLEHSVASERVQRHLSAGTGRRRVSGLTATARALYLPSFVKAANAPCVIIVADNKAAEALHAAVLSACELTGALPAEAVLRLPAHDVLPFENLSPHPEIQEHRAATLWKIANAPKSQPARLVIVPLEAACMKLFKREYYKALALHLRRGEEYIPEMLVEHLISVGYTKVDVVEMPGQVTLRGGIIDVYGPETDRPIRIDFFGDEIESLRKFDPDTQRSLTQSSSQLEEVLLLPLTETPVTEKLLTAINARLTRAGSAGAAIEGGEEPNELLTHVSSRAGEATIFPGWEFFAPVAGATSTLLDLLASGDGPKPRVFIEEPSMVKNQGERWWNKIEQRHERSGIGNLVRPEDIYLSPWDLDDRMRAFSGCELDQLGLVDVLDGDRSDLSEVDFSTRPTQRFHGSIPALIDALNSLMKQDARILLTAHNQGEVERLAGLLQEYKVPYRLGSRNDAPGSSTVYSESSYLGGDLRTPVIVKTTIAAGVQVLDLDKATARQIVIFGAQDLVDDADVTARPVRRSKSKTSAFISDFRDLTVGDYVVHVEHGIAQYAGLRVIEEPDAPPLELMILEFDDQAKLYVPLTRLDLIQKYRSTDTGPAPQLNKLGTQAWQKTKARVKKAMADMTAELLILYAQRKAAQGTPFSPDTNMQREFEDAFDFNETDDQLSAISDIKADMESTQPMDRLLCGDVGYGKTEVAMRAAFKAVQDSKQVAVLTPTTVLSFQHFESFKRRFANFPVNIEMISRFRTAKEQKEILEKVAAGKVDILIGTHRIFSKDLKFQDLGLLIVDEEQRFGVKHKEKLKQLRASIDVLAMSATPIPRTLHMSLIGLRDMSVIETPPKDRMAIQTIVAKFDEKLVRTAIEMEMERGGQTYFVHNRVETIYELAAKIRELVPSARVVIGHGQLPETELERVMLAFMNHEYDVLVATSIIENGLDIPLANTIIINRADRHGLSELYQLRGRVGRSNRRAYSYLLIPPEKELTEISRRRLAALKEFSDLGAGFKIAALDLELRGAGNMLGGEQSGHIESIGFEMYTTMLEEAVRKMKGEADKPAHEGVSINLGISVRIDSGYIPEENQRLRMYKRIAGAEDFAALADVRAELQDRYGTPPDAVLNLLAAAEIRLHCEQLGIAQLDRKRTQIETGPPKIQGTGRNQIKVPQKAFVEMLNIKFAEKLAGGAPATAPGVAPAKDRMVEPGVLMRLISRNAKRGAQFTPQGVLRWPLTSAKAEDVLAETRALLDSLDTSRSAA</sequence>
<evidence type="ECO:0000256" key="2">
    <source>
        <dbReference type="ARBA" id="ARBA00022490"/>
    </source>
</evidence>
<accession>A0A7W8E4G0</accession>
<dbReference type="SMART" id="SM00982">
    <property type="entry name" value="TRCF"/>
    <property type="match status" value="1"/>
</dbReference>
<evidence type="ECO:0000256" key="7">
    <source>
        <dbReference type="ARBA" id="ARBA00022840"/>
    </source>
</evidence>
<dbReference type="SMART" id="SM00487">
    <property type="entry name" value="DEXDc"/>
    <property type="match status" value="1"/>
</dbReference>
<dbReference type="InterPro" id="IPR037235">
    <property type="entry name" value="TRCF-like_C_D7"/>
</dbReference>
<dbReference type="HAMAP" id="MF_00969">
    <property type="entry name" value="TRCF"/>
    <property type="match status" value="1"/>
</dbReference>
<dbReference type="InterPro" id="IPR014001">
    <property type="entry name" value="Helicase_ATP-bd"/>
</dbReference>
<dbReference type="GO" id="GO:0016787">
    <property type="term" value="F:hydrolase activity"/>
    <property type="evidence" value="ECO:0007669"/>
    <property type="project" value="UniProtKB-KW"/>
</dbReference>
<evidence type="ECO:0000259" key="15">
    <source>
        <dbReference type="PROSITE" id="PS51194"/>
    </source>
</evidence>
<evidence type="ECO:0000256" key="5">
    <source>
        <dbReference type="ARBA" id="ARBA00022801"/>
    </source>
</evidence>
<dbReference type="Gene3D" id="3.90.1150.50">
    <property type="entry name" value="Transcription-repair-coupling factor, D7 domain"/>
    <property type="match status" value="1"/>
</dbReference>
<dbReference type="InterPro" id="IPR036101">
    <property type="entry name" value="CarD-like/TRCF_RID_sf"/>
</dbReference>
<dbReference type="Gene3D" id="3.40.50.11180">
    <property type="match status" value="1"/>
</dbReference>
<dbReference type="RefSeq" id="WP_184218113.1">
    <property type="nucleotide sequence ID" value="NZ_JACHIP010000004.1"/>
</dbReference>
<comment type="similarity">
    <text evidence="10 13">In the N-terminal section; belongs to the UvrB family.</text>
</comment>
<dbReference type="Pfam" id="PF17757">
    <property type="entry name" value="UvrB_inter"/>
    <property type="match status" value="1"/>
</dbReference>
<dbReference type="Pfam" id="PF00271">
    <property type="entry name" value="Helicase_C"/>
    <property type="match status" value="1"/>
</dbReference>
<gene>
    <name evidence="13" type="primary">mfd</name>
    <name evidence="16" type="ORF">HDF16_003170</name>
</gene>
<dbReference type="AlphaFoldDB" id="A0A7W8E4G0"/>
<dbReference type="PANTHER" id="PTHR47964:SF1">
    <property type="entry name" value="ATP-DEPENDENT DNA HELICASE HOMOLOG RECG, CHLOROPLASTIC"/>
    <property type="match status" value="1"/>
</dbReference>
<evidence type="ECO:0000256" key="1">
    <source>
        <dbReference type="ARBA" id="ARBA00004496"/>
    </source>
</evidence>
<dbReference type="GO" id="GO:0005524">
    <property type="term" value="F:ATP binding"/>
    <property type="evidence" value="ECO:0007669"/>
    <property type="project" value="UniProtKB-UniRule"/>
</dbReference>
<keyword evidence="6 16" id="KW-0347">Helicase</keyword>
<dbReference type="EC" id="3.6.4.-" evidence="13"/>
<dbReference type="GO" id="GO:0000716">
    <property type="term" value="P:transcription-coupled nucleotide-excision repair, DNA damage recognition"/>
    <property type="evidence" value="ECO:0007669"/>
    <property type="project" value="UniProtKB-UniRule"/>
</dbReference>
<evidence type="ECO:0000256" key="11">
    <source>
        <dbReference type="ARBA" id="ARBA00061399"/>
    </source>
</evidence>
<dbReference type="InterPro" id="IPR005118">
    <property type="entry name" value="TRCF_C"/>
</dbReference>